<name>A0A815QHR7_9BILA</name>
<feature type="non-terminal residue" evidence="2">
    <location>
        <position position="1"/>
    </location>
</feature>
<dbReference type="EMBL" id="CAJNOV010002037">
    <property type="protein sequence ID" value="CAF1087030.1"/>
    <property type="molecule type" value="Genomic_DNA"/>
</dbReference>
<evidence type="ECO:0000313" key="3">
    <source>
        <dbReference type="Proteomes" id="UP000663834"/>
    </source>
</evidence>
<comment type="caution">
    <text evidence="2">The sequence shown here is derived from an EMBL/GenBank/DDBJ whole genome shotgun (WGS) entry which is preliminary data.</text>
</comment>
<dbReference type="EMBL" id="CAJNOW010005758">
    <property type="protein sequence ID" value="CAF1463126.1"/>
    <property type="molecule type" value="Genomic_DNA"/>
</dbReference>
<gene>
    <name evidence="1" type="ORF">CJN711_LOCUS6478</name>
    <name evidence="2" type="ORF">KQP761_LOCUS12640</name>
</gene>
<organism evidence="2 3">
    <name type="scientific">Rotaria magnacalcarata</name>
    <dbReference type="NCBI Taxonomy" id="392030"/>
    <lineage>
        <taxon>Eukaryota</taxon>
        <taxon>Metazoa</taxon>
        <taxon>Spiralia</taxon>
        <taxon>Gnathifera</taxon>
        <taxon>Rotifera</taxon>
        <taxon>Eurotatoria</taxon>
        <taxon>Bdelloidea</taxon>
        <taxon>Philodinida</taxon>
        <taxon>Philodinidae</taxon>
        <taxon>Rotaria</taxon>
    </lineage>
</organism>
<dbReference type="Proteomes" id="UP000663855">
    <property type="component" value="Unassembled WGS sequence"/>
</dbReference>
<reference evidence="2" key="1">
    <citation type="submission" date="2021-02" db="EMBL/GenBank/DDBJ databases">
        <authorList>
            <person name="Nowell W R."/>
        </authorList>
    </citation>
    <scope>NUCLEOTIDE SEQUENCE</scope>
</reference>
<sequence length="173" mass="20083">IPSPSQILSSSSNSISSMERCSFDEIDNLIRSSHHSATRAITDSLIVDDATRNITDKSQNIRFDNIRDQLKIFSERLPRVEQSRSTRTISNTDSRPAASRSVQIKSSSIIWSERFQVQEGIYHLKLDTKSWVHYVTYTQIFAKIVTKHLTYLYNCLYFIEYEFNYMLIALARC</sequence>
<accession>A0A815QHR7</accession>
<dbReference type="Proteomes" id="UP000663834">
    <property type="component" value="Unassembled WGS sequence"/>
</dbReference>
<evidence type="ECO:0000313" key="1">
    <source>
        <dbReference type="EMBL" id="CAF1087030.1"/>
    </source>
</evidence>
<dbReference type="AlphaFoldDB" id="A0A815QHR7"/>
<protein>
    <submittedName>
        <fullName evidence="2">Uncharacterized protein</fullName>
    </submittedName>
</protein>
<evidence type="ECO:0000313" key="2">
    <source>
        <dbReference type="EMBL" id="CAF1463126.1"/>
    </source>
</evidence>
<proteinExistence type="predicted"/>